<dbReference type="EMBL" id="JAVRHS010000002">
    <property type="protein sequence ID" value="MDT0575172.1"/>
    <property type="molecule type" value="Genomic_DNA"/>
</dbReference>
<keyword evidence="2" id="KW-0808">Transferase</keyword>
<protein>
    <submittedName>
        <fullName evidence="2">Glycosyltransferase family A protein</fullName>
        <ecNumber evidence="2">2.4.-.-</ecNumber>
    </submittedName>
</protein>
<feature type="domain" description="Glycosyltransferase 2-like" evidence="1">
    <location>
        <begin position="4"/>
        <end position="127"/>
    </location>
</feature>
<dbReference type="GO" id="GO:0016757">
    <property type="term" value="F:glycosyltransferase activity"/>
    <property type="evidence" value="ECO:0007669"/>
    <property type="project" value="UniProtKB-KW"/>
</dbReference>
<evidence type="ECO:0000259" key="1">
    <source>
        <dbReference type="Pfam" id="PF00535"/>
    </source>
</evidence>
<dbReference type="CDD" id="cd00761">
    <property type="entry name" value="Glyco_tranf_GTA_type"/>
    <property type="match status" value="2"/>
</dbReference>
<dbReference type="SUPFAM" id="SSF53448">
    <property type="entry name" value="Nucleotide-diphospho-sugar transferases"/>
    <property type="match status" value="2"/>
</dbReference>
<accession>A0ABU2ZEZ5</accession>
<comment type="caution">
    <text evidence="2">The sequence shown here is derived from an EMBL/GenBank/DDBJ whole genome shotgun (WGS) entry which is preliminary data.</text>
</comment>
<evidence type="ECO:0000313" key="3">
    <source>
        <dbReference type="Proteomes" id="UP001259803"/>
    </source>
</evidence>
<dbReference type="PANTHER" id="PTHR43685:SF2">
    <property type="entry name" value="GLYCOSYLTRANSFERASE 2-LIKE DOMAIN-CONTAINING PROTEIN"/>
    <property type="match status" value="1"/>
</dbReference>
<sequence length="645" mass="70896">MRISVIIPVFNADAFLAQTIRSVLNQTAAAAEILVVDNGSTDDSVAIAQSFGDAVRVLHEKTPGASRARLAGVAQAKGDAFMFLDADDLLGPTVLQELGGVLRDNPEAIACCPWRRYERIGSAWRAKPASCAPRRGQDPLSAWLTGWYHPPCSVLWSQHAYRQSGGWNPEVSVDDDGDLMMRALVAGIALIEAADATAYYRRLPGDAVSLSGHRLTPDGLRSRLSVIAGIEDALHKDGRAGHYRLPLYKAYRALADEAQDRAETVQISARTGARRNRPTRADRMKARLQHARSIATSAVKARQSSQHITSVPRVSEDCDRSSEAEALPLISVIIPTFNRVDLLSAALDSVLTQDYPSFEVLIVDDASTEDVEGAVARRGDRRVRYLRQEVNKGVAAARNRGISEARGSLIAFLDSDDLWLAGKLRKQVDLALCRPDRVGLFYTGAILRWDGGDEEWTPHARGGQMAAMLHDNVIHFATSSTLVRKQVFQTVGTFDEALLANEDHDLWVRIATFYDIDFVAEPLIVSRQTTGNNAEQTRRSRNFDANMAARLAFLDLHGWEARAHGVKHLYHLDCARRHLESPVGNVRAARIHLAKAIAAHPSEPRLAAWLAFSLLPNAVQSRIAPTVKRLRTMIPAKLWLGARAG</sequence>
<dbReference type="InterPro" id="IPR029044">
    <property type="entry name" value="Nucleotide-diphossugar_trans"/>
</dbReference>
<dbReference type="Gene3D" id="3.90.550.10">
    <property type="entry name" value="Spore Coat Polysaccharide Biosynthesis Protein SpsA, Chain A"/>
    <property type="match status" value="2"/>
</dbReference>
<name>A0ABU2ZEZ5_9SPHN</name>
<keyword evidence="3" id="KW-1185">Reference proteome</keyword>
<evidence type="ECO:0000313" key="2">
    <source>
        <dbReference type="EMBL" id="MDT0575172.1"/>
    </source>
</evidence>
<dbReference type="RefSeq" id="WP_311339754.1">
    <property type="nucleotide sequence ID" value="NZ_JAVRHS010000002.1"/>
</dbReference>
<dbReference type="Pfam" id="PF00535">
    <property type="entry name" value="Glycos_transf_2"/>
    <property type="match status" value="2"/>
</dbReference>
<dbReference type="Proteomes" id="UP001259803">
    <property type="component" value="Unassembled WGS sequence"/>
</dbReference>
<proteinExistence type="predicted"/>
<keyword evidence="2" id="KW-0328">Glycosyltransferase</keyword>
<gene>
    <name evidence="2" type="ORF">RM533_03110</name>
</gene>
<dbReference type="InterPro" id="IPR001173">
    <property type="entry name" value="Glyco_trans_2-like"/>
</dbReference>
<dbReference type="InterPro" id="IPR050834">
    <property type="entry name" value="Glycosyltransf_2"/>
</dbReference>
<dbReference type="PANTHER" id="PTHR43685">
    <property type="entry name" value="GLYCOSYLTRANSFERASE"/>
    <property type="match status" value="1"/>
</dbReference>
<feature type="domain" description="Glycosyltransferase 2-like" evidence="1">
    <location>
        <begin position="331"/>
        <end position="488"/>
    </location>
</feature>
<dbReference type="EC" id="2.4.-.-" evidence="2"/>
<reference evidence="2 3" key="1">
    <citation type="submission" date="2023-09" db="EMBL/GenBank/DDBJ databases">
        <authorList>
            <person name="Rey-Velasco X."/>
        </authorList>
    </citation>
    <scope>NUCLEOTIDE SEQUENCE [LARGE SCALE GENOMIC DNA]</scope>
    <source>
        <strain evidence="2 3">F390</strain>
    </source>
</reference>
<organism evidence="2 3">
    <name type="scientific">Croceicoccus esteveae</name>
    <dbReference type="NCBI Taxonomy" id="3075597"/>
    <lineage>
        <taxon>Bacteria</taxon>
        <taxon>Pseudomonadati</taxon>
        <taxon>Pseudomonadota</taxon>
        <taxon>Alphaproteobacteria</taxon>
        <taxon>Sphingomonadales</taxon>
        <taxon>Erythrobacteraceae</taxon>
        <taxon>Croceicoccus</taxon>
    </lineage>
</organism>